<feature type="transmembrane region" description="Helical" evidence="1">
    <location>
        <begin position="285"/>
        <end position="303"/>
    </location>
</feature>
<proteinExistence type="predicted"/>
<dbReference type="Proteomes" id="UP000886520">
    <property type="component" value="Chromosome 2"/>
</dbReference>
<keyword evidence="1" id="KW-0472">Membrane</keyword>
<keyword evidence="1" id="KW-0812">Transmembrane</keyword>
<sequence length="319" mass="36043">PKEFHQPKSRVLVRLLFTVAVCLLSILSVLIFLFTEESTFKTVRYWGADYALEHFTPFLTNKDARVDPTYKSQTASTLCPCSNTAFTWTSYVDFFTIYYNPPQDPIRTAMVTNGSDFCSNDVKKFPLNSSLISRAGCPNLLSSAVNKADTRTILSSNSLMDPVLLNATVQRYVRANLQAALNECVFLMSNETSWNATEPFEWLRNIYEAFIAMLELYSSNPHASDLEFWNAANETIASSRSHLRIIEVINSKISLGMQVNWTKYVAECSPIYCDVVKGISLGSKFFGALAQIGGFGAFMLLVIRKISRISRKDFEVHFW</sequence>
<name>A0A9D4ZN30_ADICA</name>
<evidence type="ECO:0000313" key="2">
    <source>
        <dbReference type="EMBL" id="KAI5081713.1"/>
    </source>
</evidence>
<feature type="transmembrane region" description="Helical" evidence="1">
    <location>
        <begin position="12"/>
        <end position="34"/>
    </location>
</feature>
<reference evidence="2" key="1">
    <citation type="submission" date="2021-01" db="EMBL/GenBank/DDBJ databases">
        <title>Adiantum capillus-veneris genome.</title>
        <authorList>
            <person name="Fang Y."/>
            <person name="Liao Q."/>
        </authorList>
    </citation>
    <scope>NUCLEOTIDE SEQUENCE</scope>
    <source>
        <strain evidence="2">H3</strain>
        <tissue evidence="2">Leaf</tissue>
    </source>
</reference>
<dbReference type="OrthoDB" id="1886113at2759"/>
<dbReference type="AlphaFoldDB" id="A0A9D4ZN30"/>
<evidence type="ECO:0000313" key="3">
    <source>
        <dbReference type="Proteomes" id="UP000886520"/>
    </source>
</evidence>
<feature type="non-terminal residue" evidence="2">
    <location>
        <position position="1"/>
    </location>
</feature>
<protein>
    <submittedName>
        <fullName evidence="2">Uncharacterized protein</fullName>
    </submittedName>
</protein>
<evidence type="ECO:0000256" key="1">
    <source>
        <dbReference type="SAM" id="Phobius"/>
    </source>
</evidence>
<gene>
    <name evidence="2" type="ORF">GOP47_0001456</name>
</gene>
<keyword evidence="3" id="KW-1185">Reference proteome</keyword>
<keyword evidence="1" id="KW-1133">Transmembrane helix</keyword>
<comment type="caution">
    <text evidence="2">The sequence shown here is derived from an EMBL/GenBank/DDBJ whole genome shotgun (WGS) entry which is preliminary data.</text>
</comment>
<accession>A0A9D4ZN30</accession>
<organism evidence="2 3">
    <name type="scientific">Adiantum capillus-veneris</name>
    <name type="common">Maidenhair fern</name>
    <dbReference type="NCBI Taxonomy" id="13818"/>
    <lineage>
        <taxon>Eukaryota</taxon>
        <taxon>Viridiplantae</taxon>
        <taxon>Streptophyta</taxon>
        <taxon>Embryophyta</taxon>
        <taxon>Tracheophyta</taxon>
        <taxon>Polypodiopsida</taxon>
        <taxon>Polypodiidae</taxon>
        <taxon>Polypodiales</taxon>
        <taxon>Pteridineae</taxon>
        <taxon>Pteridaceae</taxon>
        <taxon>Vittarioideae</taxon>
        <taxon>Adiantum</taxon>
    </lineage>
</organism>
<dbReference type="EMBL" id="JABFUD020000003">
    <property type="protein sequence ID" value="KAI5081713.1"/>
    <property type="molecule type" value="Genomic_DNA"/>
</dbReference>